<dbReference type="EMBL" id="SDMP01000026">
    <property type="protein sequence ID" value="RYQ79130.1"/>
    <property type="molecule type" value="Genomic_DNA"/>
</dbReference>
<dbReference type="EMBL" id="SDMP01000026">
    <property type="protein sequence ID" value="RYQ79132.1"/>
    <property type="molecule type" value="Genomic_DNA"/>
</dbReference>
<keyword evidence="1" id="KW-0812">Transmembrane</keyword>
<gene>
    <name evidence="2" type="ORF">Ahy_Scaffold6g107831</name>
    <name evidence="3" type="ORF">Ahy_Scaffold6g107834</name>
</gene>
<evidence type="ECO:0000256" key="1">
    <source>
        <dbReference type="SAM" id="Phobius"/>
    </source>
</evidence>
<feature type="transmembrane region" description="Helical" evidence="1">
    <location>
        <begin position="117"/>
        <end position="139"/>
    </location>
</feature>
<dbReference type="InterPro" id="IPR011009">
    <property type="entry name" value="Kinase-like_dom_sf"/>
</dbReference>
<comment type="caution">
    <text evidence="2">The sequence shown here is derived from an EMBL/GenBank/DDBJ whole genome shotgun (WGS) entry which is preliminary data.</text>
</comment>
<sequence>MKAVVAKKSFDAFELRLHGGCQEIIRFFGTETIVEHIRHFYNLFLEYAPYSSLADLIHKKPLPETQTFHIFIAKESSTVTSSQRTFLCFRMWCLLILCYFTWFLPEVFPVVESSPRLAQQVVSEPMLTLIVISAVLIAIRAM</sequence>
<organism evidence="2 4">
    <name type="scientific">Arachis hypogaea</name>
    <name type="common">Peanut</name>
    <dbReference type="NCBI Taxonomy" id="3818"/>
    <lineage>
        <taxon>Eukaryota</taxon>
        <taxon>Viridiplantae</taxon>
        <taxon>Streptophyta</taxon>
        <taxon>Embryophyta</taxon>
        <taxon>Tracheophyta</taxon>
        <taxon>Spermatophyta</taxon>
        <taxon>Magnoliopsida</taxon>
        <taxon>eudicotyledons</taxon>
        <taxon>Gunneridae</taxon>
        <taxon>Pentapetalae</taxon>
        <taxon>rosids</taxon>
        <taxon>fabids</taxon>
        <taxon>Fabales</taxon>
        <taxon>Fabaceae</taxon>
        <taxon>Papilionoideae</taxon>
        <taxon>50 kb inversion clade</taxon>
        <taxon>dalbergioids sensu lato</taxon>
        <taxon>Dalbergieae</taxon>
        <taxon>Pterocarpus clade</taxon>
        <taxon>Arachis</taxon>
    </lineage>
</organism>
<keyword evidence="1" id="KW-1133">Transmembrane helix</keyword>
<dbReference type="SUPFAM" id="SSF56112">
    <property type="entry name" value="Protein kinase-like (PK-like)"/>
    <property type="match status" value="1"/>
</dbReference>
<dbReference type="AlphaFoldDB" id="A0A444WNY7"/>
<feature type="transmembrane region" description="Helical" evidence="1">
    <location>
        <begin position="87"/>
        <end position="105"/>
    </location>
</feature>
<accession>A0A444WNY7</accession>
<proteinExistence type="predicted"/>
<keyword evidence="1" id="KW-0472">Membrane</keyword>
<protein>
    <submittedName>
        <fullName evidence="2">Uncharacterized protein</fullName>
    </submittedName>
</protein>
<evidence type="ECO:0000313" key="4">
    <source>
        <dbReference type="Proteomes" id="UP000289738"/>
    </source>
</evidence>
<evidence type="ECO:0000313" key="2">
    <source>
        <dbReference type="EMBL" id="RYQ79130.1"/>
    </source>
</evidence>
<reference evidence="2 4" key="1">
    <citation type="submission" date="2019-01" db="EMBL/GenBank/DDBJ databases">
        <title>Sequencing of cultivated peanut Arachis hypogaea provides insights into genome evolution and oil improvement.</title>
        <authorList>
            <person name="Chen X."/>
        </authorList>
    </citation>
    <scope>NUCLEOTIDE SEQUENCE [LARGE SCALE GENOMIC DNA]</scope>
    <source>
        <strain evidence="4">cv. Fuhuasheng</strain>
        <strain evidence="2">GDAAS-fuhuasheng2018</strain>
        <tissue evidence="2">Leaves</tissue>
    </source>
</reference>
<keyword evidence="4" id="KW-1185">Reference proteome</keyword>
<evidence type="ECO:0000313" key="3">
    <source>
        <dbReference type="EMBL" id="RYQ79132.1"/>
    </source>
</evidence>
<dbReference type="Proteomes" id="UP000289738">
    <property type="component" value="Unassembled WGS sequence"/>
</dbReference>
<name>A0A444WNY7_ARAHY</name>